<accession>A8RW91</accession>
<feature type="transmembrane region" description="Helical" evidence="2">
    <location>
        <begin position="178"/>
        <end position="207"/>
    </location>
</feature>
<name>A8RW91_ENTBW</name>
<dbReference type="PaxDb" id="411902-CLOBOL_04508"/>
<sequence>MEYDERKLKHEGAIKPERGYDMGRGRSRGPYGGRRQGLTGNQLKILGIVAILIDNIGAVVIQGGILHGTDSALYHAVLLTPSGHYWVIAGQVCRYVGRLGFPILAYLTAEEFVRTRDRRWYAVRMLLFALLSEVPFDLAVYHTMYYPHYQNMMFTLFAGVLVMAVMESTQNPCLKAGALAAGCALSWVLQFDYNVVGVLFIAAMYWFRRSDTAQVVAGVAICAVESISCYCVSALSFAPIVLYNGRRGAFQLKYMFYVFYPVHFLVLYGVSMWIAKGV</sequence>
<dbReference type="InterPro" id="IPR008875">
    <property type="entry name" value="TraX"/>
</dbReference>
<feature type="transmembrane region" description="Helical" evidence="2">
    <location>
        <begin position="213"/>
        <end position="242"/>
    </location>
</feature>
<dbReference type="EMBL" id="ABCC02000036">
    <property type="protein sequence ID" value="EDP15171.1"/>
    <property type="molecule type" value="Genomic_DNA"/>
</dbReference>
<keyword evidence="2" id="KW-0812">Transmembrane</keyword>
<feature type="region of interest" description="Disordered" evidence="1">
    <location>
        <begin position="16"/>
        <end position="35"/>
    </location>
</feature>
<protein>
    <recommendedName>
        <fullName evidence="5">Conjugal transfer protein TraX</fullName>
    </recommendedName>
</protein>
<dbReference type="Proteomes" id="UP000005396">
    <property type="component" value="Unassembled WGS sequence"/>
</dbReference>
<dbReference type="eggNOG" id="ENOG5031QMC">
    <property type="taxonomic scope" value="Bacteria"/>
</dbReference>
<feature type="transmembrane region" description="Helical" evidence="2">
    <location>
        <begin position="85"/>
        <end position="109"/>
    </location>
</feature>
<evidence type="ECO:0000313" key="4">
    <source>
        <dbReference type="Proteomes" id="UP000005396"/>
    </source>
</evidence>
<comment type="caution">
    <text evidence="3">The sequence shown here is derived from an EMBL/GenBank/DDBJ whole genome shotgun (WGS) entry which is preliminary data.</text>
</comment>
<gene>
    <name evidence="3" type="ORF">CLOBOL_04508</name>
</gene>
<dbReference type="HOGENOM" id="CLU_074054_0_0_9"/>
<keyword evidence="2" id="KW-0472">Membrane</keyword>
<proteinExistence type="predicted"/>
<feature type="transmembrane region" description="Helical" evidence="2">
    <location>
        <begin position="121"/>
        <end position="142"/>
    </location>
</feature>
<reference evidence="3 4" key="1">
    <citation type="submission" date="2007-08" db="EMBL/GenBank/DDBJ databases">
        <authorList>
            <person name="Fulton L."/>
            <person name="Clifton S."/>
            <person name="Fulton B."/>
            <person name="Xu J."/>
            <person name="Minx P."/>
            <person name="Pepin K.H."/>
            <person name="Johnson M."/>
            <person name="Thiruvilangam P."/>
            <person name="Bhonagiri V."/>
            <person name="Nash W.E."/>
            <person name="Mardis E.R."/>
            <person name="Wilson R.K."/>
        </authorList>
    </citation>
    <scope>NUCLEOTIDE SEQUENCE [LARGE SCALE GENOMIC DNA]</scope>
    <source>
        <strain evidence="4">ATCC BAA-613 / DSM 15670 / CCUG 46953 / JCM 12243 / WAL 16351</strain>
    </source>
</reference>
<organism evidence="3 4">
    <name type="scientific">Enterocloster bolteae (strain ATCC BAA-613 / DSM 15670 / CCUG 46953 / JCM 12243 / WAL 16351)</name>
    <name type="common">Clostridium bolteae</name>
    <dbReference type="NCBI Taxonomy" id="411902"/>
    <lineage>
        <taxon>Bacteria</taxon>
        <taxon>Bacillati</taxon>
        <taxon>Bacillota</taxon>
        <taxon>Clostridia</taxon>
        <taxon>Lachnospirales</taxon>
        <taxon>Lachnospiraceae</taxon>
        <taxon>Enterocloster</taxon>
    </lineage>
</organism>
<reference evidence="3 4" key="2">
    <citation type="submission" date="2007-09" db="EMBL/GenBank/DDBJ databases">
        <title>Draft genome sequence of Clostridium bolteae (ATCC BAA-613).</title>
        <authorList>
            <person name="Sudarsanam P."/>
            <person name="Ley R."/>
            <person name="Guruge J."/>
            <person name="Turnbaugh P.J."/>
            <person name="Mahowald M."/>
            <person name="Liep D."/>
            <person name="Gordon J."/>
        </authorList>
    </citation>
    <scope>NUCLEOTIDE SEQUENCE [LARGE SCALE GENOMIC DNA]</scope>
    <source>
        <strain evidence="4">ATCC BAA-613 / DSM 15670 / CCUG 46953 / JCM 12243 / WAL 16351</strain>
    </source>
</reference>
<evidence type="ECO:0000256" key="1">
    <source>
        <dbReference type="SAM" id="MobiDB-lite"/>
    </source>
</evidence>
<dbReference type="AlphaFoldDB" id="A8RW91"/>
<evidence type="ECO:0000256" key="2">
    <source>
        <dbReference type="SAM" id="Phobius"/>
    </source>
</evidence>
<feature type="transmembrane region" description="Helical" evidence="2">
    <location>
        <begin position="148"/>
        <end position="166"/>
    </location>
</feature>
<feature type="transmembrane region" description="Helical" evidence="2">
    <location>
        <begin position="45"/>
        <end position="65"/>
    </location>
</feature>
<dbReference type="Pfam" id="PF05857">
    <property type="entry name" value="TraX"/>
    <property type="match status" value="1"/>
</dbReference>
<feature type="transmembrane region" description="Helical" evidence="2">
    <location>
        <begin position="254"/>
        <end position="275"/>
    </location>
</feature>
<keyword evidence="2" id="KW-1133">Transmembrane helix</keyword>
<evidence type="ECO:0000313" key="3">
    <source>
        <dbReference type="EMBL" id="EDP15171.1"/>
    </source>
</evidence>
<evidence type="ECO:0008006" key="5">
    <source>
        <dbReference type="Google" id="ProtNLM"/>
    </source>
</evidence>